<keyword evidence="4" id="KW-1185">Reference proteome</keyword>
<dbReference type="RefSeq" id="WP_373951998.1">
    <property type="nucleotide sequence ID" value="NZ_JBHDLN010000006.1"/>
</dbReference>
<dbReference type="EMBL" id="JBHDLN010000006">
    <property type="protein sequence ID" value="MFB0843336.1"/>
    <property type="molecule type" value="Genomic_DNA"/>
</dbReference>
<name>A0ABV4UZS8_9BACL</name>
<dbReference type="SUPFAM" id="SSF49367">
    <property type="entry name" value="Superoxide reductase-like"/>
    <property type="match status" value="1"/>
</dbReference>
<dbReference type="Proteomes" id="UP001575622">
    <property type="component" value="Unassembled WGS sequence"/>
</dbReference>
<dbReference type="Pfam" id="PF01381">
    <property type="entry name" value="HTH_3"/>
    <property type="match status" value="1"/>
</dbReference>
<evidence type="ECO:0000313" key="3">
    <source>
        <dbReference type="EMBL" id="MFB0843336.1"/>
    </source>
</evidence>
<proteinExistence type="predicted"/>
<sequence>MDCNKVGGLILRLRKEKDMTQKDLADLMNISDKTISKWERGLGCPDVSLLGELSKILGVNMEKLLTGELNPNEQDRGNMKQIKFYACPSCGNVMTSTGATSISCCGRLLKELLPMPAENDEHKITVEEIEDDYYITIQHEMSRDHHISFVAYISYDRLLFMKLYPEQNAELRFPQMHGGTLYTYCTRHGLWKHEKLRKGTRRVT</sequence>
<dbReference type="Gene3D" id="2.60.40.730">
    <property type="entry name" value="SOR catalytic domain"/>
    <property type="match status" value="1"/>
</dbReference>
<dbReference type="Gene3D" id="1.10.260.40">
    <property type="entry name" value="lambda repressor-like DNA-binding domains"/>
    <property type="match status" value="1"/>
</dbReference>
<dbReference type="SMART" id="SM00530">
    <property type="entry name" value="HTH_XRE"/>
    <property type="match status" value="1"/>
</dbReference>
<dbReference type="InterPro" id="IPR036073">
    <property type="entry name" value="Desulfoferrodoxin_Fe-bd_dom_sf"/>
</dbReference>
<protein>
    <submittedName>
        <fullName evidence="3">Helix-turn-helix domain-containing protein</fullName>
    </submittedName>
</protein>
<evidence type="ECO:0000256" key="1">
    <source>
        <dbReference type="ARBA" id="ARBA00023125"/>
    </source>
</evidence>
<evidence type="ECO:0000259" key="2">
    <source>
        <dbReference type="PROSITE" id="PS50943"/>
    </source>
</evidence>
<dbReference type="InterPro" id="IPR010982">
    <property type="entry name" value="Lambda_DNA-bd_dom_sf"/>
</dbReference>
<evidence type="ECO:0000313" key="4">
    <source>
        <dbReference type="Proteomes" id="UP001575622"/>
    </source>
</evidence>
<dbReference type="PROSITE" id="PS50943">
    <property type="entry name" value="HTH_CROC1"/>
    <property type="match status" value="1"/>
</dbReference>
<gene>
    <name evidence="3" type="ORF">ACEU3E_14245</name>
</gene>
<organism evidence="3 4">
    <name type="scientific">Paenibacillus oleatilyticus</name>
    <dbReference type="NCBI Taxonomy" id="2594886"/>
    <lineage>
        <taxon>Bacteria</taxon>
        <taxon>Bacillati</taxon>
        <taxon>Bacillota</taxon>
        <taxon>Bacilli</taxon>
        <taxon>Bacillales</taxon>
        <taxon>Paenibacillaceae</taxon>
        <taxon>Paenibacillus</taxon>
    </lineage>
</organism>
<feature type="domain" description="HTH cro/C1-type" evidence="2">
    <location>
        <begin position="10"/>
        <end position="64"/>
    </location>
</feature>
<dbReference type="CDD" id="cd00093">
    <property type="entry name" value="HTH_XRE"/>
    <property type="match status" value="1"/>
</dbReference>
<dbReference type="PANTHER" id="PTHR46558:SF11">
    <property type="entry name" value="HTH-TYPE TRANSCRIPTIONAL REGULATOR XRE"/>
    <property type="match status" value="1"/>
</dbReference>
<accession>A0ABV4UZS8</accession>
<keyword evidence="1" id="KW-0238">DNA-binding</keyword>
<comment type="caution">
    <text evidence="3">The sequence shown here is derived from an EMBL/GenBank/DDBJ whole genome shotgun (WGS) entry which is preliminary data.</text>
</comment>
<reference evidence="3 4" key="1">
    <citation type="submission" date="2024-09" db="EMBL/GenBank/DDBJ databases">
        <authorList>
            <person name="Makale K.P.P."/>
            <person name="Makhzoum A."/>
            <person name="Rantong G."/>
            <person name="Rahube T.O."/>
        </authorList>
    </citation>
    <scope>NUCLEOTIDE SEQUENCE [LARGE SCALE GENOMIC DNA]</scope>
    <source>
        <strain evidence="3 4">KM_D13</strain>
    </source>
</reference>
<dbReference type="PANTHER" id="PTHR46558">
    <property type="entry name" value="TRACRIPTIONAL REGULATORY PROTEIN-RELATED-RELATED"/>
    <property type="match status" value="1"/>
</dbReference>
<dbReference type="SUPFAM" id="SSF47413">
    <property type="entry name" value="lambda repressor-like DNA-binding domains"/>
    <property type="match status" value="1"/>
</dbReference>
<dbReference type="InterPro" id="IPR001387">
    <property type="entry name" value="Cro/C1-type_HTH"/>
</dbReference>